<sequence length="309" mass="34519">MKIFLLTSLWVAAMAASTAGNPRELGPVPHLKIGNVTTQDGVELRYIQAGPPSGQQLLFIPGWRQTAAQWNKQIEYFSSAGYRVTTYDMRGHGDSAKPDFGYRLSRFGADLNDVINSLSLCGVSIIAHSMGSSVTWAFWDQYPAQRRRVSRFVIDDQSSVLVQDPTWTQAQRNTWSAALFSPAQVYTFSANLTNELVPFIKSMFTSSISQSDLDWMIKQNRKMSDAHAAKLLINHAFMDWRDVLPRIDIPALVLAGDASLNNATGITWAASQIPGAQKYIFTKAEKGSHFAFWENPELFNRVVEKFVTS</sequence>
<dbReference type="VEuPathDB" id="FungiDB:FMAN_15343"/>
<dbReference type="EMBL" id="FCQH01000019">
    <property type="protein sequence ID" value="CVL07233.1"/>
    <property type="molecule type" value="Genomic_DNA"/>
</dbReference>
<organism evidence="3 4">
    <name type="scientific">Fusarium mangiferae</name>
    <name type="common">Mango malformation disease fungus</name>
    <dbReference type="NCBI Taxonomy" id="192010"/>
    <lineage>
        <taxon>Eukaryota</taxon>
        <taxon>Fungi</taxon>
        <taxon>Dikarya</taxon>
        <taxon>Ascomycota</taxon>
        <taxon>Pezizomycotina</taxon>
        <taxon>Sordariomycetes</taxon>
        <taxon>Hypocreomycetidae</taxon>
        <taxon>Hypocreales</taxon>
        <taxon>Nectriaceae</taxon>
        <taxon>Fusarium</taxon>
        <taxon>Fusarium fujikuroi species complex</taxon>
    </lineage>
</organism>
<evidence type="ECO:0000313" key="4">
    <source>
        <dbReference type="Proteomes" id="UP000184255"/>
    </source>
</evidence>
<dbReference type="Gene3D" id="3.40.50.1820">
    <property type="entry name" value="alpha/beta hydrolase"/>
    <property type="match status" value="1"/>
</dbReference>
<evidence type="ECO:0000259" key="2">
    <source>
        <dbReference type="Pfam" id="PF00561"/>
    </source>
</evidence>
<feature type="domain" description="AB hydrolase-1" evidence="2">
    <location>
        <begin position="57"/>
        <end position="296"/>
    </location>
</feature>
<dbReference type="InterPro" id="IPR000639">
    <property type="entry name" value="Epox_hydrolase-like"/>
</dbReference>
<dbReference type="AlphaFoldDB" id="A0A1L7UFV5"/>
<dbReference type="InterPro" id="IPR029058">
    <property type="entry name" value="AB_hydrolase_fold"/>
</dbReference>
<dbReference type="GO" id="GO:0016020">
    <property type="term" value="C:membrane"/>
    <property type="evidence" value="ECO:0007669"/>
    <property type="project" value="TreeGrafter"/>
</dbReference>
<dbReference type="PANTHER" id="PTHR43798">
    <property type="entry name" value="MONOACYLGLYCEROL LIPASE"/>
    <property type="match status" value="1"/>
</dbReference>
<evidence type="ECO:0000256" key="1">
    <source>
        <dbReference type="SAM" id="SignalP"/>
    </source>
</evidence>
<dbReference type="GO" id="GO:0004601">
    <property type="term" value="F:peroxidase activity"/>
    <property type="evidence" value="ECO:0007669"/>
    <property type="project" value="UniProtKB-KW"/>
</dbReference>
<dbReference type="GeneID" id="65094584"/>
<keyword evidence="4" id="KW-1185">Reference proteome</keyword>
<dbReference type="PRINTS" id="PR00412">
    <property type="entry name" value="EPOXHYDRLASE"/>
</dbReference>
<accession>A0A1L7UFV5</accession>
<feature type="signal peptide" evidence="1">
    <location>
        <begin position="1"/>
        <end position="20"/>
    </location>
</feature>
<feature type="chain" id="PRO_5012408515" evidence="1">
    <location>
        <begin position="21"/>
        <end position="309"/>
    </location>
</feature>
<dbReference type="Proteomes" id="UP000184255">
    <property type="component" value="Unassembled WGS sequence"/>
</dbReference>
<gene>
    <name evidence="3" type="ORF">FMAN_15343</name>
</gene>
<evidence type="ECO:0000313" key="3">
    <source>
        <dbReference type="EMBL" id="CVL07233.1"/>
    </source>
</evidence>
<dbReference type="RefSeq" id="XP_041690368.1">
    <property type="nucleotide sequence ID" value="XM_041824938.1"/>
</dbReference>
<dbReference type="SUPFAM" id="SSF53474">
    <property type="entry name" value="alpha/beta-Hydrolases"/>
    <property type="match status" value="1"/>
</dbReference>
<dbReference type="PANTHER" id="PTHR43798:SF33">
    <property type="entry name" value="HYDROLASE, PUTATIVE (AFU_ORTHOLOGUE AFUA_2G14860)-RELATED"/>
    <property type="match status" value="1"/>
</dbReference>
<dbReference type="InterPro" id="IPR050266">
    <property type="entry name" value="AB_hydrolase_sf"/>
</dbReference>
<keyword evidence="1" id="KW-0732">Signal</keyword>
<protein>
    <submittedName>
        <fullName evidence="3">Related to non-heme chloroperoxidase</fullName>
    </submittedName>
</protein>
<dbReference type="InterPro" id="IPR000073">
    <property type="entry name" value="AB_hydrolase_1"/>
</dbReference>
<comment type="caution">
    <text evidence="3">The sequence shown here is derived from an EMBL/GenBank/DDBJ whole genome shotgun (WGS) entry which is preliminary data.</text>
</comment>
<name>A0A1L7UFV5_FUSMA</name>
<proteinExistence type="predicted"/>
<dbReference type="Pfam" id="PF00561">
    <property type="entry name" value="Abhydrolase_1"/>
    <property type="match status" value="1"/>
</dbReference>
<reference evidence="4" key="1">
    <citation type="journal article" date="2016" name="Genome Biol. Evol.">
        <title>Comparative 'omics' of the Fusarium fujikuroi species complex highlights differences in genetic potential and metabolite synthesis.</title>
        <authorList>
            <person name="Niehaus E.-M."/>
            <person name="Muensterkoetter M."/>
            <person name="Proctor R.H."/>
            <person name="Brown D.W."/>
            <person name="Sharon A."/>
            <person name="Idan Y."/>
            <person name="Oren-Young L."/>
            <person name="Sieber C.M."/>
            <person name="Novak O."/>
            <person name="Pencik A."/>
            <person name="Tarkowska D."/>
            <person name="Hromadova K."/>
            <person name="Freeman S."/>
            <person name="Maymon M."/>
            <person name="Elazar M."/>
            <person name="Youssef S.A."/>
            <person name="El-Shabrawy E.S.M."/>
            <person name="Shalaby A.B.A."/>
            <person name="Houterman P."/>
            <person name="Brock N.L."/>
            <person name="Burkhardt I."/>
            <person name="Tsavkelova E.A."/>
            <person name="Dickschat J.S."/>
            <person name="Galuszka P."/>
            <person name="Gueldener U."/>
            <person name="Tudzynski B."/>
        </authorList>
    </citation>
    <scope>NUCLEOTIDE SEQUENCE [LARGE SCALE GENOMIC DNA]</scope>
    <source>
        <strain evidence="4">MRC7560</strain>
    </source>
</reference>